<comment type="caution">
    <text evidence="1">The sequence shown here is derived from an EMBL/GenBank/DDBJ whole genome shotgun (WGS) entry which is preliminary data.</text>
</comment>
<keyword evidence="2" id="KW-1185">Reference proteome</keyword>
<evidence type="ECO:0000313" key="1">
    <source>
        <dbReference type="EMBL" id="MBM7086693.1"/>
    </source>
</evidence>
<accession>A0ABS2JJI7</accession>
<evidence type="ECO:0000313" key="2">
    <source>
        <dbReference type="Proteomes" id="UP000809587"/>
    </source>
</evidence>
<reference evidence="1 2" key="1">
    <citation type="submission" date="2021-02" db="EMBL/GenBank/DDBJ databases">
        <authorList>
            <person name="Lee D.-H."/>
        </authorList>
    </citation>
    <scope>NUCLEOTIDE SEQUENCE [LARGE SCALE GENOMIC DNA]</scope>
    <source>
        <strain evidence="1 2">MMS20-R2-29</strain>
    </source>
</reference>
<name>A0ABS2JJI7_9ACTN</name>
<protein>
    <submittedName>
        <fullName evidence="1">Uncharacterized protein</fullName>
    </submittedName>
</protein>
<gene>
    <name evidence="1" type="ORF">JQN84_29605</name>
</gene>
<organism evidence="1 2">
    <name type="scientific">Micromonospora humidisoli</name>
    <dbReference type="NCBI Taxonomy" id="2807622"/>
    <lineage>
        <taxon>Bacteria</taxon>
        <taxon>Bacillati</taxon>
        <taxon>Actinomycetota</taxon>
        <taxon>Actinomycetes</taxon>
        <taxon>Micromonosporales</taxon>
        <taxon>Micromonosporaceae</taxon>
        <taxon>Micromonospora</taxon>
    </lineage>
</organism>
<proteinExistence type="predicted"/>
<sequence length="74" mass="7963">MDDGKSFLDDVSGYDSQPSKELAVAIAGYNFSISLINLQVTMGSDVDRKNAAEAAQALEGIEAKYRAWKTTVCS</sequence>
<dbReference type="RefSeq" id="WP_204961878.1">
    <property type="nucleotide sequence ID" value="NZ_JAFEUO010000011.1"/>
</dbReference>
<dbReference type="EMBL" id="JAFEUO010000011">
    <property type="protein sequence ID" value="MBM7086693.1"/>
    <property type="molecule type" value="Genomic_DNA"/>
</dbReference>
<dbReference type="Proteomes" id="UP000809587">
    <property type="component" value="Unassembled WGS sequence"/>
</dbReference>